<evidence type="ECO:0000259" key="1">
    <source>
        <dbReference type="Pfam" id="PF16242"/>
    </source>
</evidence>
<dbReference type="Gene3D" id="2.30.110.10">
    <property type="entry name" value="Electron Transport, Fmn-binding Protein, Chain A"/>
    <property type="match status" value="1"/>
</dbReference>
<proteinExistence type="predicted"/>
<organism evidence="2 3">
    <name type="scientific">Paracoccus sphaerophysae</name>
    <dbReference type="NCBI Taxonomy" id="690417"/>
    <lineage>
        <taxon>Bacteria</taxon>
        <taxon>Pseudomonadati</taxon>
        <taxon>Pseudomonadota</taxon>
        <taxon>Alphaproteobacteria</taxon>
        <taxon>Rhodobacterales</taxon>
        <taxon>Paracoccaceae</taxon>
        <taxon>Paracoccus</taxon>
    </lineage>
</organism>
<evidence type="ECO:0000313" key="2">
    <source>
        <dbReference type="EMBL" id="KGJ07412.1"/>
    </source>
</evidence>
<protein>
    <recommendedName>
        <fullName evidence="1">General stress protein FMN-binding split barrel domain-containing protein</fullName>
    </recommendedName>
</protein>
<dbReference type="OrthoDB" id="1432662at2"/>
<reference evidence="2 3" key="1">
    <citation type="submission" date="2014-09" db="EMBL/GenBank/DDBJ databases">
        <authorList>
            <person name="McGinnis J.M."/>
            <person name="Wolfgang W.J."/>
        </authorList>
    </citation>
    <scope>NUCLEOTIDE SEQUENCE [LARGE SCALE GENOMIC DNA]</scope>
    <source>
        <strain evidence="2 3">HAMBI 3106</strain>
    </source>
</reference>
<reference evidence="2 3" key="2">
    <citation type="submission" date="2014-10" db="EMBL/GenBank/DDBJ databases">
        <title>Paracoccus sanguinis sp. nov., isolated from clinical specimens of New York State patients.</title>
        <authorList>
            <person name="Mingle L.A."/>
            <person name="Cole J.A."/>
            <person name="Lapierre P."/>
            <person name="Musser K.A."/>
        </authorList>
    </citation>
    <scope>NUCLEOTIDE SEQUENCE [LARGE SCALE GENOMIC DNA]</scope>
    <source>
        <strain evidence="2 3">HAMBI 3106</strain>
    </source>
</reference>
<accession>A0A099FBE5</accession>
<dbReference type="InterPro" id="IPR012349">
    <property type="entry name" value="Split_barrel_FMN-bd"/>
</dbReference>
<dbReference type="SUPFAM" id="SSF50475">
    <property type="entry name" value="FMN-binding split barrel"/>
    <property type="match status" value="1"/>
</dbReference>
<dbReference type="InterPro" id="IPR052917">
    <property type="entry name" value="Stress-Dev_Protein"/>
</dbReference>
<comment type="caution">
    <text evidence="2">The sequence shown here is derived from an EMBL/GenBank/DDBJ whole genome shotgun (WGS) entry which is preliminary data.</text>
</comment>
<dbReference type="RefSeq" id="WP_036718969.1">
    <property type="nucleotide sequence ID" value="NZ_JRKS01000021.1"/>
</dbReference>
<dbReference type="Pfam" id="PF16242">
    <property type="entry name" value="Pyrid_ox_like"/>
    <property type="match status" value="1"/>
</dbReference>
<dbReference type="PANTHER" id="PTHR34818">
    <property type="entry name" value="PROTEIN BLI-3"/>
    <property type="match status" value="1"/>
</dbReference>
<dbReference type="AlphaFoldDB" id="A0A099FBE5"/>
<keyword evidence="3" id="KW-1185">Reference proteome</keyword>
<feature type="domain" description="General stress protein FMN-binding split barrel" evidence="1">
    <location>
        <begin position="8"/>
        <end position="127"/>
    </location>
</feature>
<dbReference type="STRING" id="690417.IC63_08510"/>
<dbReference type="InterPro" id="IPR038725">
    <property type="entry name" value="YdaG_split_barrel_FMN-bd"/>
</dbReference>
<evidence type="ECO:0000313" key="3">
    <source>
        <dbReference type="Proteomes" id="UP000029917"/>
    </source>
</evidence>
<dbReference type="Proteomes" id="UP000029917">
    <property type="component" value="Unassembled WGS sequence"/>
</dbReference>
<gene>
    <name evidence="2" type="ORF">IC63_08510</name>
</gene>
<dbReference type="PANTHER" id="PTHR34818:SF1">
    <property type="entry name" value="PROTEIN BLI-3"/>
    <property type="match status" value="1"/>
</dbReference>
<sequence>MADTPTRKDLAKAMRDMDLCFMSTHGADGTISSRPMSNNAQVDWDGDNWFFSHGDTRKVRELEADPAVTLDFQSRDSWITLQGEAELHRDKALFADHWTKDPDRWFQDGIDTPGLTLIQGRARLAEVNGRMGEGRVDLT</sequence>
<dbReference type="EMBL" id="JRKS01000021">
    <property type="protein sequence ID" value="KGJ07412.1"/>
    <property type="molecule type" value="Genomic_DNA"/>
</dbReference>
<name>A0A099FBE5_9RHOB</name>